<feature type="domain" description="BHLH" evidence="2">
    <location>
        <begin position="253"/>
        <end position="319"/>
    </location>
</feature>
<dbReference type="SUPFAM" id="SSF47459">
    <property type="entry name" value="HLH, helix-loop-helix DNA-binding domain"/>
    <property type="match status" value="1"/>
</dbReference>
<dbReference type="Proteomes" id="UP000231358">
    <property type="component" value="Unassembled WGS sequence"/>
</dbReference>
<reference evidence="3 4" key="1">
    <citation type="submission" date="2017-05" db="EMBL/GenBank/DDBJ databases">
        <title>Genome sequence for an aflatoxigenic pathogen of Argentinian peanut, Aspergillus arachidicola.</title>
        <authorList>
            <person name="Moore G."/>
            <person name="Beltz S.B."/>
            <person name="Mack B.M."/>
        </authorList>
    </citation>
    <scope>NUCLEOTIDE SEQUENCE [LARGE SCALE GENOMIC DNA]</scope>
    <source>
        <strain evidence="3 4">CBS 117610</strain>
    </source>
</reference>
<evidence type="ECO:0000313" key="3">
    <source>
        <dbReference type="EMBL" id="PIG82563.1"/>
    </source>
</evidence>
<evidence type="ECO:0000259" key="2">
    <source>
        <dbReference type="PROSITE" id="PS50888"/>
    </source>
</evidence>
<evidence type="ECO:0000313" key="4">
    <source>
        <dbReference type="Proteomes" id="UP000231358"/>
    </source>
</evidence>
<evidence type="ECO:0000256" key="1">
    <source>
        <dbReference type="SAM" id="MobiDB-lite"/>
    </source>
</evidence>
<dbReference type="Pfam" id="PF00010">
    <property type="entry name" value="HLH"/>
    <property type="match status" value="1"/>
</dbReference>
<feature type="compositionally biased region" description="Low complexity" evidence="1">
    <location>
        <begin position="213"/>
        <end position="229"/>
    </location>
</feature>
<sequence length="350" mass="39164">LQTPSRSRAQSFAVQTALHEVILYKDRTKRKKKSLMSEMNPGLDLSNSYGTILCILDTCGTHSETTRVYLKLLNPLPTVRYPQLRRSNQRKMPATSAHPWKLQSQDLPYAWDNLIGVDADVAPMSAFDTIIEPPPAIPHRRPNSQDILDSPCYLPQWSPSSADLLPWEAYENWTSPRHSFAAPNQFEDAPVLPPLKQDSIQNTSKLSSRTRTSPPQSHCSASSSTIASLSPPPSSPSGSPSSTPHEGPAHPSSRRSAHNRIEKRYRENLSKNFATLESSLQGYYTRGVGSGRPRFYCQRKHASKKMAVLTDAVNYIGELEAETVMLKKKLETLRQALLPNGIWKYTLNDD</sequence>
<dbReference type="AlphaFoldDB" id="A0A2G7FPS3"/>
<dbReference type="InterPro" id="IPR011598">
    <property type="entry name" value="bHLH_dom"/>
</dbReference>
<feature type="compositionally biased region" description="Polar residues" evidence="1">
    <location>
        <begin position="198"/>
        <end position="212"/>
    </location>
</feature>
<dbReference type="Gene3D" id="4.10.280.10">
    <property type="entry name" value="Helix-loop-helix DNA-binding domain"/>
    <property type="match status" value="1"/>
</dbReference>
<dbReference type="STRING" id="656916.A0A2G7FPS3"/>
<organism evidence="3 4">
    <name type="scientific">Aspergillus arachidicola</name>
    <dbReference type="NCBI Taxonomy" id="656916"/>
    <lineage>
        <taxon>Eukaryota</taxon>
        <taxon>Fungi</taxon>
        <taxon>Dikarya</taxon>
        <taxon>Ascomycota</taxon>
        <taxon>Pezizomycotina</taxon>
        <taxon>Eurotiomycetes</taxon>
        <taxon>Eurotiomycetidae</taxon>
        <taxon>Eurotiales</taxon>
        <taxon>Aspergillaceae</taxon>
        <taxon>Aspergillus</taxon>
        <taxon>Aspergillus subgen. Circumdati</taxon>
    </lineage>
</organism>
<dbReference type="EMBL" id="NEXV01000513">
    <property type="protein sequence ID" value="PIG82563.1"/>
    <property type="molecule type" value="Genomic_DNA"/>
</dbReference>
<dbReference type="InterPro" id="IPR036638">
    <property type="entry name" value="HLH_DNA-bd_sf"/>
</dbReference>
<feature type="region of interest" description="Disordered" evidence="1">
    <location>
        <begin position="187"/>
        <end position="258"/>
    </location>
</feature>
<proteinExistence type="predicted"/>
<gene>
    <name evidence="3" type="ORF">AARAC_010645</name>
</gene>
<feature type="non-terminal residue" evidence="3">
    <location>
        <position position="1"/>
    </location>
</feature>
<dbReference type="PROSITE" id="PS50888">
    <property type="entry name" value="BHLH"/>
    <property type="match status" value="1"/>
</dbReference>
<dbReference type="GO" id="GO:0046983">
    <property type="term" value="F:protein dimerization activity"/>
    <property type="evidence" value="ECO:0007669"/>
    <property type="project" value="InterPro"/>
</dbReference>
<accession>A0A2G7FPS3</accession>
<protein>
    <recommendedName>
        <fullName evidence="2">BHLH domain-containing protein</fullName>
    </recommendedName>
</protein>
<keyword evidence="4" id="KW-1185">Reference proteome</keyword>
<comment type="caution">
    <text evidence="3">The sequence shown here is derived from an EMBL/GenBank/DDBJ whole genome shotgun (WGS) entry which is preliminary data.</text>
</comment>
<name>A0A2G7FPS3_9EURO</name>